<dbReference type="InterPro" id="IPR006015">
    <property type="entry name" value="Universal_stress_UspA"/>
</dbReference>
<feature type="region of interest" description="Disordered" evidence="2">
    <location>
        <begin position="168"/>
        <end position="187"/>
    </location>
</feature>
<comment type="similarity">
    <text evidence="1">Belongs to the universal stress protein A family.</text>
</comment>
<protein>
    <submittedName>
        <fullName evidence="4">Universal stress protein</fullName>
    </submittedName>
</protein>
<evidence type="ECO:0000256" key="1">
    <source>
        <dbReference type="ARBA" id="ARBA00008791"/>
    </source>
</evidence>
<dbReference type="Proteomes" id="UP001181622">
    <property type="component" value="Unassembled WGS sequence"/>
</dbReference>
<dbReference type="SUPFAM" id="SSF52402">
    <property type="entry name" value="Adenine nucleotide alpha hydrolases-like"/>
    <property type="match status" value="1"/>
</dbReference>
<feature type="domain" description="UspA" evidence="3">
    <location>
        <begin position="20"/>
        <end position="163"/>
    </location>
</feature>
<dbReference type="EMBL" id="JADBEO010000022">
    <property type="protein sequence ID" value="MDR4307276.1"/>
    <property type="molecule type" value="Genomic_DNA"/>
</dbReference>
<dbReference type="CDD" id="cd00293">
    <property type="entry name" value="USP-like"/>
    <property type="match status" value="1"/>
</dbReference>
<organism evidence="4 5">
    <name type="scientific">Chelatococcus sambhunathii</name>
    <dbReference type="NCBI Taxonomy" id="363953"/>
    <lineage>
        <taxon>Bacteria</taxon>
        <taxon>Pseudomonadati</taxon>
        <taxon>Pseudomonadota</taxon>
        <taxon>Alphaproteobacteria</taxon>
        <taxon>Hyphomicrobiales</taxon>
        <taxon>Chelatococcaceae</taxon>
        <taxon>Chelatococcus</taxon>
    </lineage>
</organism>
<gene>
    <name evidence="4" type="ORF">IHQ68_11675</name>
</gene>
<dbReference type="PANTHER" id="PTHR46268">
    <property type="entry name" value="STRESS RESPONSE PROTEIN NHAX"/>
    <property type="match status" value="1"/>
</dbReference>
<name>A0ABU1DGP3_9HYPH</name>
<keyword evidence="5" id="KW-1185">Reference proteome</keyword>
<dbReference type="Pfam" id="PF00582">
    <property type="entry name" value="Usp"/>
    <property type="match status" value="1"/>
</dbReference>
<evidence type="ECO:0000313" key="5">
    <source>
        <dbReference type="Proteomes" id="UP001181622"/>
    </source>
</evidence>
<dbReference type="PANTHER" id="PTHR46268:SF15">
    <property type="entry name" value="UNIVERSAL STRESS PROTEIN HP_0031"/>
    <property type="match status" value="1"/>
</dbReference>
<dbReference type="InterPro" id="IPR014729">
    <property type="entry name" value="Rossmann-like_a/b/a_fold"/>
</dbReference>
<proteinExistence type="inferred from homology"/>
<dbReference type="InterPro" id="IPR006016">
    <property type="entry name" value="UspA"/>
</dbReference>
<dbReference type="PRINTS" id="PR01438">
    <property type="entry name" value="UNVRSLSTRESS"/>
</dbReference>
<evidence type="ECO:0000313" key="4">
    <source>
        <dbReference type="EMBL" id="MDR4307276.1"/>
    </source>
</evidence>
<evidence type="ECO:0000256" key="2">
    <source>
        <dbReference type="SAM" id="MobiDB-lite"/>
    </source>
</evidence>
<sequence>MPPSAVAVIDVEVQRAQPPYERILVPTDGSALSQEAVFEALKLASSTGASVVFLTVVEPFQPLTISTDMLESSRKEYERYAEAHAENLLGQACGWAEDAGVPYFAVRKWADQPHEEIIGVARERNCDLIAMASHGRRGLAAIVLGSVTQKVLTHSDIPVLVLRRPPAAATQPGTSNVEAGRPGAGIG</sequence>
<dbReference type="Gene3D" id="3.40.50.620">
    <property type="entry name" value="HUPs"/>
    <property type="match status" value="1"/>
</dbReference>
<accession>A0ABU1DGP3</accession>
<evidence type="ECO:0000259" key="3">
    <source>
        <dbReference type="Pfam" id="PF00582"/>
    </source>
</evidence>
<comment type="caution">
    <text evidence="4">The sequence shown here is derived from an EMBL/GenBank/DDBJ whole genome shotgun (WGS) entry which is preliminary data.</text>
</comment>
<reference evidence="4" key="1">
    <citation type="submission" date="2020-10" db="EMBL/GenBank/DDBJ databases">
        <authorList>
            <person name="Abbas A."/>
            <person name="Razzaq R."/>
            <person name="Waqas M."/>
            <person name="Abbas N."/>
            <person name="Nielsen T.K."/>
            <person name="Hansen L.H."/>
            <person name="Hussain S."/>
            <person name="Shahid M."/>
        </authorList>
    </citation>
    <scope>NUCLEOTIDE SEQUENCE</scope>
    <source>
        <strain evidence="4">S14</strain>
    </source>
</reference>